<dbReference type="GO" id="GO:0000976">
    <property type="term" value="F:transcription cis-regulatory region binding"/>
    <property type="evidence" value="ECO:0007669"/>
    <property type="project" value="TreeGrafter"/>
</dbReference>
<keyword evidence="2" id="KW-0805">Transcription regulation</keyword>
<dbReference type="PANTHER" id="PTHR30055:SF228">
    <property type="entry name" value="TRANSCRIPTIONAL REGULATOR-RELATED"/>
    <property type="match status" value="1"/>
</dbReference>
<organism evidence="7 8">
    <name type="scientific">Nocardia pseudobrasiliensis</name>
    <dbReference type="NCBI Taxonomy" id="45979"/>
    <lineage>
        <taxon>Bacteria</taxon>
        <taxon>Bacillati</taxon>
        <taxon>Actinomycetota</taxon>
        <taxon>Actinomycetes</taxon>
        <taxon>Mycobacteriales</taxon>
        <taxon>Nocardiaceae</taxon>
        <taxon>Nocardia</taxon>
    </lineage>
</organism>
<name>A0A370IEH7_9NOCA</name>
<dbReference type="Pfam" id="PF00440">
    <property type="entry name" value="TetR_N"/>
    <property type="match status" value="1"/>
</dbReference>
<evidence type="ECO:0000313" key="7">
    <source>
        <dbReference type="EMBL" id="RDI69125.1"/>
    </source>
</evidence>
<dbReference type="SUPFAM" id="SSF48498">
    <property type="entry name" value="Tetracyclin repressor-like, C-terminal domain"/>
    <property type="match status" value="1"/>
</dbReference>
<dbReference type="InterPro" id="IPR009057">
    <property type="entry name" value="Homeodomain-like_sf"/>
</dbReference>
<keyword evidence="1" id="KW-0678">Repressor</keyword>
<dbReference type="EMBL" id="QQBC01000001">
    <property type="protein sequence ID" value="RDI69125.1"/>
    <property type="molecule type" value="Genomic_DNA"/>
</dbReference>
<comment type="caution">
    <text evidence="7">The sequence shown here is derived from an EMBL/GenBank/DDBJ whole genome shotgun (WGS) entry which is preliminary data.</text>
</comment>
<evidence type="ECO:0000256" key="3">
    <source>
        <dbReference type="ARBA" id="ARBA00023125"/>
    </source>
</evidence>
<evidence type="ECO:0000259" key="6">
    <source>
        <dbReference type="PROSITE" id="PS50977"/>
    </source>
</evidence>
<feature type="domain" description="HTH tetR-type" evidence="6">
    <location>
        <begin position="8"/>
        <end position="68"/>
    </location>
</feature>
<keyword evidence="8" id="KW-1185">Reference proteome</keyword>
<dbReference type="PROSITE" id="PS50977">
    <property type="entry name" value="HTH_TETR_2"/>
    <property type="match status" value="1"/>
</dbReference>
<evidence type="ECO:0000256" key="5">
    <source>
        <dbReference type="PROSITE-ProRule" id="PRU00335"/>
    </source>
</evidence>
<dbReference type="Proteomes" id="UP000254869">
    <property type="component" value="Unassembled WGS sequence"/>
</dbReference>
<evidence type="ECO:0000256" key="4">
    <source>
        <dbReference type="ARBA" id="ARBA00023163"/>
    </source>
</evidence>
<dbReference type="InterPro" id="IPR050109">
    <property type="entry name" value="HTH-type_TetR-like_transc_reg"/>
</dbReference>
<evidence type="ECO:0000313" key="8">
    <source>
        <dbReference type="Proteomes" id="UP000254869"/>
    </source>
</evidence>
<dbReference type="STRING" id="1210086.GCA_001613105_00517"/>
<sequence length="191" mass="21091">MPKIVDHDARRRELAEAVWRVIARDGVDAVSVRVVAAESGWSTGALRYYFTTRAELLAFACEQVIDRVSERIARITPTEDARAWARAALSETMPLDPRRHTEATIAFSFVALGLSDPELARVQRRHFRSMRELCERAVAALESRPSPAAARTRRAAHLHAVVDGLALQGLAGFLTPEQMSAGLDACLDETN</sequence>
<keyword evidence="3 5" id="KW-0238">DNA-binding</keyword>
<dbReference type="InterPro" id="IPR036271">
    <property type="entry name" value="Tet_transcr_reg_TetR-rel_C_sf"/>
</dbReference>
<proteinExistence type="predicted"/>
<dbReference type="PANTHER" id="PTHR30055">
    <property type="entry name" value="HTH-TYPE TRANSCRIPTIONAL REGULATOR RUTR"/>
    <property type="match status" value="1"/>
</dbReference>
<dbReference type="Pfam" id="PF13977">
    <property type="entry name" value="TetR_C_6"/>
    <property type="match status" value="1"/>
</dbReference>
<dbReference type="InterPro" id="IPR001647">
    <property type="entry name" value="HTH_TetR"/>
</dbReference>
<accession>A0A370IEH7</accession>
<dbReference type="InterPro" id="IPR039538">
    <property type="entry name" value="BetI_C"/>
</dbReference>
<reference evidence="7 8" key="1">
    <citation type="submission" date="2018-07" db="EMBL/GenBank/DDBJ databases">
        <title>Genomic Encyclopedia of Type Strains, Phase IV (KMG-IV): sequencing the most valuable type-strain genomes for metagenomic binning, comparative biology and taxonomic classification.</title>
        <authorList>
            <person name="Goeker M."/>
        </authorList>
    </citation>
    <scope>NUCLEOTIDE SEQUENCE [LARGE SCALE GENOMIC DNA]</scope>
    <source>
        <strain evidence="7 8">DSM 44290</strain>
    </source>
</reference>
<dbReference type="AlphaFoldDB" id="A0A370IEH7"/>
<evidence type="ECO:0000256" key="1">
    <source>
        <dbReference type="ARBA" id="ARBA00022491"/>
    </source>
</evidence>
<dbReference type="RefSeq" id="WP_067991138.1">
    <property type="nucleotide sequence ID" value="NZ_QQBC01000001.1"/>
</dbReference>
<dbReference type="SUPFAM" id="SSF46689">
    <property type="entry name" value="Homeodomain-like"/>
    <property type="match status" value="1"/>
</dbReference>
<dbReference type="Gene3D" id="1.10.357.10">
    <property type="entry name" value="Tetracycline Repressor, domain 2"/>
    <property type="match status" value="1"/>
</dbReference>
<evidence type="ECO:0000256" key="2">
    <source>
        <dbReference type="ARBA" id="ARBA00023015"/>
    </source>
</evidence>
<protein>
    <submittedName>
        <fullName evidence="7">TetR family transcriptional regulator</fullName>
    </submittedName>
</protein>
<feature type="DNA-binding region" description="H-T-H motif" evidence="5">
    <location>
        <begin position="31"/>
        <end position="50"/>
    </location>
</feature>
<keyword evidence="4" id="KW-0804">Transcription</keyword>
<dbReference type="GO" id="GO:0003700">
    <property type="term" value="F:DNA-binding transcription factor activity"/>
    <property type="evidence" value="ECO:0007669"/>
    <property type="project" value="TreeGrafter"/>
</dbReference>
<gene>
    <name evidence="7" type="ORF">DFR76_101663</name>
</gene>